<dbReference type="InterPro" id="IPR050595">
    <property type="entry name" value="Bact_response_regulator"/>
</dbReference>
<dbReference type="Pfam" id="PF00072">
    <property type="entry name" value="Response_reg"/>
    <property type="match status" value="1"/>
</dbReference>
<feature type="modified residue" description="4-aspartylphosphate" evidence="2">
    <location>
        <position position="62"/>
    </location>
</feature>
<dbReference type="SUPFAM" id="SSF52172">
    <property type="entry name" value="CheY-like"/>
    <property type="match status" value="1"/>
</dbReference>
<dbReference type="Proteomes" id="UP000249066">
    <property type="component" value="Unassembled WGS sequence"/>
</dbReference>
<dbReference type="SMART" id="SM00448">
    <property type="entry name" value="REC"/>
    <property type="match status" value="1"/>
</dbReference>
<gene>
    <name evidence="4" type="ORF">DI623_04110</name>
</gene>
<organism evidence="4 5">
    <name type="scientific">Sphingomonas sanxanigenens</name>
    <dbReference type="NCBI Taxonomy" id="397260"/>
    <lineage>
        <taxon>Bacteria</taxon>
        <taxon>Pseudomonadati</taxon>
        <taxon>Pseudomonadota</taxon>
        <taxon>Alphaproteobacteria</taxon>
        <taxon>Sphingomonadales</taxon>
        <taxon>Sphingomonadaceae</taxon>
        <taxon>Sphingomonas</taxon>
    </lineage>
</organism>
<sequence>MLFTRGKRLVDQILIVEDEPLVAFDNEHFLVEHGYRVVATVNSAAQALAVIASEEIDLVLADVNLSDRGDGIEVARAAQEREIATLFVTATCPANARELSIGCLSKPYSQRDLKAAIEAVDAKLSGRKTGKLPEGLTLY</sequence>
<dbReference type="EMBL" id="QFNN01000013">
    <property type="protein sequence ID" value="PZO91192.1"/>
    <property type="molecule type" value="Genomic_DNA"/>
</dbReference>
<evidence type="ECO:0000313" key="4">
    <source>
        <dbReference type="EMBL" id="PZO91192.1"/>
    </source>
</evidence>
<dbReference type="GO" id="GO:0000160">
    <property type="term" value="P:phosphorelay signal transduction system"/>
    <property type="evidence" value="ECO:0007669"/>
    <property type="project" value="InterPro"/>
</dbReference>
<evidence type="ECO:0000256" key="1">
    <source>
        <dbReference type="ARBA" id="ARBA00022553"/>
    </source>
</evidence>
<dbReference type="PROSITE" id="PS50110">
    <property type="entry name" value="RESPONSE_REGULATORY"/>
    <property type="match status" value="1"/>
</dbReference>
<evidence type="ECO:0000313" key="5">
    <source>
        <dbReference type="Proteomes" id="UP000249066"/>
    </source>
</evidence>
<evidence type="ECO:0000256" key="2">
    <source>
        <dbReference type="PROSITE-ProRule" id="PRU00169"/>
    </source>
</evidence>
<dbReference type="Gene3D" id="3.40.50.2300">
    <property type="match status" value="1"/>
</dbReference>
<dbReference type="InterPro" id="IPR001789">
    <property type="entry name" value="Sig_transdc_resp-reg_receiver"/>
</dbReference>
<reference evidence="4 5" key="1">
    <citation type="submission" date="2017-08" db="EMBL/GenBank/DDBJ databases">
        <title>Infants hospitalized years apart are colonized by the same room-sourced microbial strains.</title>
        <authorList>
            <person name="Brooks B."/>
            <person name="Olm M.R."/>
            <person name="Firek B.A."/>
            <person name="Baker R."/>
            <person name="Thomas B.C."/>
            <person name="Morowitz M.J."/>
            <person name="Banfield J.F."/>
        </authorList>
    </citation>
    <scope>NUCLEOTIDE SEQUENCE [LARGE SCALE GENOMIC DNA]</scope>
    <source>
        <strain evidence="4">S2_018_000_R2_101</strain>
    </source>
</reference>
<dbReference type="PANTHER" id="PTHR44591">
    <property type="entry name" value="STRESS RESPONSE REGULATOR PROTEIN 1"/>
    <property type="match status" value="1"/>
</dbReference>
<name>A0A2W5AD32_9SPHN</name>
<protein>
    <submittedName>
        <fullName evidence="4">Response regulator</fullName>
    </submittedName>
</protein>
<accession>A0A2W5AD32</accession>
<dbReference type="PANTHER" id="PTHR44591:SF3">
    <property type="entry name" value="RESPONSE REGULATORY DOMAIN-CONTAINING PROTEIN"/>
    <property type="match status" value="1"/>
</dbReference>
<comment type="caution">
    <text evidence="4">The sequence shown here is derived from an EMBL/GenBank/DDBJ whole genome shotgun (WGS) entry which is preliminary data.</text>
</comment>
<dbReference type="InterPro" id="IPR011006">
    <property type="entry name" value="CheY-like_superfamily"/>
</dbReference>
<feature type="domain" description="Response regulatory" evidence="3">
    <location>
        <begin position="12"/>
        <end position="121"/>
    </location>
</feature>
<dbReference type="AlphaFoldDB" id="A0A2W5AD32"/>
<proteinExistence type="predicted"/>
<evidence type="ECO:0000259" key="3">
    <source>
        <dbReference type="PROSITE" id="PS50110"/>
    </source>
</evidence>
<keyword evidence="1 2" id="KW-0597">Phosphoprotein</keyword>